<feature type="transmembrane region" description="Helical" evidence="12">
    <location>
        <begin position="326"/>
        <end position="346"/>
    </location>
</feature>
<feature type="transmembrane region" description="Helical" evidence="12">
    <location>
        <begin position="233"/>
        <end position="251"/>
    </location>
</feature>
<feature type="transmembrane region" description="Helical" evidence="12">
    <location>
        <begin position="378"/>
        <end position="397"/>
    </location>
</feature>
<dbReference type="InterPro" id="IPR038377">
    <property type="entry name" value="Na/Glc_symporter_sf"/>
</dbReference>
<dbReference type="InterPro" id="IPR001734">
    <property type="entry name" value="Na/solute_symporter"/>
</dbReference>
<dbReference type="GO" id="GO:0005886">
    <property type="term" value="C:plasma membrane"/>
    <property type="evidence" value="ECO:0007669"/>
    <property type="project" value="UniProtKB-SubCell"/>
</dbReference>
<dbReference type="EMBL" id="QBKT01000011">
    <property type="protein sequence ID" value="PTX59015.1"/>
    <property type="molecule type" value="Genomic_DNA"/>
</dbReference>
<keyword evidence="8" id="KW-0406">Ion transport</keyword>
<reference evidence="13 14" key="1">
    <citation type="submission" date="2018-04" db="EMBL/GenBank/DDBJ databases">
        <title>Genomic Encyclopedia of Archaeal and Bacterial Type Strains, Phase II (KMG-II): from individual species to whole genera.</title>
        <authorList>
            <person name="Goeker M."/>
        </authorList>
    </citation>
    <scope>NUCLEOTIDE SEQUENCE [LARGE SCALE GENOMIC DNA]</scope>
    <source>
        <strain evidence="13 14">DSM 25731</strain>
    </source>
</reference>
<protein>
    <submittedName>
        <fullName evidence="13">SSS family transporter</fullName>
    </submittedName>
</protein>
<keyword evidence="3" id="KW-0813">Transport</keyword>
<evidence type="ECO:0000256" key="12">
    <source>
        <dbReference type="SAM" id="Phobius"/>
    </source>
</evidence>
<feature type="transmembrane region" description="Helical" evidence="12">
    <location>
        <begin position="43"/>
        <end position="66"/>
    </location>
</feature>
<evidence type="ECO:0000256" key="7">
    <source>
        <dbReference type="ARBA" id="ARBA00023053"/>
    </source>
</evidence>
<name>A0A2T6BSE3_9FLAO</name>
<dbReference type="GO" id="GO:0015293">
    <property type="term" value="F:symporter activity"/>
    <property type="evidence" value="ECO:0007669"/>
    <property type="project" value="TreeGrafter"/>
</dbReference>
<accession>A0A2T6BSE3</accession>
<evidence type="ECO:0000313" key="14">
    <source>
        <dbReference type="Proteomes" id="UP000244090"/>
    </source>
</evidence>
<dbReference type="Gene3D" id="1.20.1730.10">
    <property type="entry name" value="Sodium/glucose cotransporter"/>
    <property type="match status" value="1"/>
</dbReference>
<keyword evidence="7" id="KW-0915">Sodium</keyword>
<gene>
    <name evidence="13" type="ORF">C8N46_11184</name>
</gene>
<dbReference type="OrthoDB" id="891563at2"/>
<sequence length="505" mass="56510">MQPIHILLLIASYFGVLILISYLTSKDDSNETFFKASRKSPWYVVAFGMIGASLSGVTFISVPGWVEASQFSYMQVVFGYLVGYFIIAYVLMPIYYRLNVTSIYQYLEDRFGVVSYKTGAFFFLISRILGASFRLYLVAIVLQQFVFEAYGVPFAVTVILSIVLIWLYTFRGGIKTIVWTDTLQTLFMLIAVGVAIYLILGDLDLSFGEFWNSESLAQYDQILFTDNWLAKNYFLKSFVGGLLIAVCMTGLDQDMMQKNLTCKTLKDAQKNMVSFSLVLIVVNFIFLLLGALLFMYASKNGIETPLMNGKPKTDLLFPEIAIKGELGVSLAIVFLLGLIAAAYSSADSALTSLTTSFSVDFLGIEKKPKEKQKMTRQLVHVGMSAVLIIVVIIFKILNNDSVIDSILVIAGYTYGPLLGLFAFGIFTKYNVIDKHVWIVALVSICLTYVIANAGSYYMYFTENVANLAEAEKLAKSNWYQFGYELLAVNGLLTFIGLVLIRRQHD</sequence>
<dbReference type="Proteomes" id="UP000244090">
    <property type="component" value="Unassembled WGS sequence"/>
</dbReference>
<feature type="transmembrane region" description="Helical" evidence="12">
    <location>
        <begin position="182"/>
        <end position="200"/>
    </location>
</feature>
<keyword evidence="6 12" id="KW-1133">Transmembrane helix</keyword>
<evidence type="ECO:0000256" key="5">
    <source>
        <dbReference type="ARBA" id="ARBA00022692"/>
    </source>
</evidence>
<comment type="caution">
    <text evidence="13">The sequence shown here is derived from an EMBL/GenBank/DDBJ whole genome shotgun (WGS) entry which is preliminary data.</text>
</comment>
<evidence type="ECO:0000256" key="9">
    <source>
        <dbReference type="ARBA" id="ARBA00023136"/>
    </source>
</evidence>
<evidence type="ECO:0000256" key="1">
    <source>
        <dbReference type="ARBA" id="ARBA00004651"/>
    </source>
</evidence>
<dbReference type="CDD" id="cd10326">
    <property type="entry name" value="SLC5sbd_NIS-like"/>
    <property type="match status" value="1"/>
</dbReference>
<organism evidence="13 14">
    <name type="scientific">Kordia periserrulae</name>
    <dbReference type="NCBI Taxonomy" id="701523"/>
    <lineage>
        <taxon>Bacteria</taxon>
        <taxon>Pseudomonadati</taxon>
        <taxon>Bacteroidota</taxon>
        <taxon>Flavobacteriia</taxon>
        <taxon>Flavobacteriales</taxon>
        <taxon>Flavobacteriaceae</taxon>
        <taxon>Kordia</taxon>
    </lineage>
</organism>
<keyword evidence="14" id="KW-1185">Reference proteome</keyword>
<dbReference type="AlphaFoldDB" id="A0A2T6BSE3"/>
<dbReference type="RefSeq" id="WP_108116572.1">
    <property type="nucleotide sequence ID" value="NZ_QBKT01000011.1"/>
</dbReference>
<dbReference type="PANTHER" id="PTHR42985">
    <property type="entry name" value="SODIUM-COUPLED MONOCARBOXYLATE TRANSPORTER"/>
    <property type="match status" value="1"/>
</dbReference>
<dbReference type="GO" id="GO:0006814">
    <property type="term" value="P:sodium ion transport"/>
    <property type="evidence" value="ECO:0007669"/>
    <property type="project" value="UniProtKB-KW"/>
</dbReference>
<evidence type="ECO:0000256" key="11">
    <source>
        <dbReference type="RuleBase" id="RU362091"/>
    </source>
</evidence>
<feature type="transmembrane region" description="Helical" evidence="12">
    <location>
        <begin position="272"/>
        <end position="297"/>
    </location>
</feature>
<evidence type="ECO:0000256" key="6">
    <source>
        <dbReference type="ARBA" id="ARBA00022989"/>
    </source>
</evidence>
<evidence type="ECO:0000256" key="10">
    <source>
        <dbReference type="ARBA" id="ARBA00023201"/>
    </source>
</evidence>
<dbReference type="InterPro" id="IPR051163">
    <property type="entry name" value="Sodium:Solute_Symporter_SSF"/>
</dbReference>
<feature type="transmembrane region" description="Helical" evidence="12">
    <location>
        <begin position="6"/>
        <end position="23"/>
    </location>
</feature>
<dbReference type="PROSITE" id="PS50283">
    <property type="entry name" value="NA_SOLUT_SYMP_3"/>
    <property type="match status" value="1"/>
</dbReference>
<keyword evidence="10" id="KW-0739">Sodium transport</keyword>
<keyword evidence="9 12" id="KW-0472">Membrane</keyword>
<feature type="transmembrane region" description="Helical" evidence="12">
    <location>
        <begin position="149"/>
        <end position="170"/>
    </location>
</feature>
<dbReference type="PANTHER" id="PTHR42985:SF47">
    <property type="entry name" value="INTEGRAL MEMBRANE TRANSPORT PROTEIN"/>
    <property type="match status" value="1"/>
</dbReference>
<feature type="transmembrane region" description="Helical" evidence="12">
    <location>
        <begin position="78"/>
        <end position="98"/>
    </location>
</feature>
<evidence type="ECO:0000256" key="4">
    <source>
        <dbReference type="ARBA" id="ARBA00022475"/>
    </source>
</evidence>
<feature type="transmembrane region" description="Helical" evidence="12">
    <location>
        <begin position="438"/>
        <end position="458"/>
    </location>
</feature>
<comment type="similarity">
    <text evidence="2 11">Belongs to the sodium:solute symporter (SSF) (TC 2.A.21) family.</text>
</comment>
<feature type="transmembrane region" description="Helical" evidence="12">
    <location>
        <begin position="478"/>
        <end position="500"/>
    </location>
</feature>
<feature type="transmembrane region" description="Helical" evidence="12">
    <location>
        <begin position="119"/>
        <end position="143"/>
    </location>
</feature>
<evidence type="ECO:0000313" key="13">
    <source>
        <dbReference type="EMBL" id="PTX59015.1"/>
    </source>
</evidence>
<feature type="transmembrane region" description="Helical" evidence="12">
    <location>
        <begin position="403"/>
        <end position="426"/>
    </location>
</feature>
<keyword evidence="5 12" id="KW-0812">Transmembrane</keyword>
<keyword evidence="4" id="KW-1003">Cell membrane</keyword>
<proteinExistence type="inferred from homology"/>
<dbReference type="Pfam" id="PF00474">
    <property type="entry name" value="SSF"/>
    <property type="match status" value="1"/>
</dbReference>
<evidence type="ECO:0000256" key="8">
    <source>
        <dbReference type="ARBA" id="ARBA00023065"/>
    </source>
</evidence>
<evidence type="ECO:0000256" key="3">
    <source>
        <dbReference type="ARBA" id="ARBA00022448"/>
    </source>
</evidence>
<comment type="subcellular location">
    <subcellularLocation>
        <location evidence="1">Cell membrane</location>
        <topology evidence="1">Multi-pass membrane protein</topology>
    </subcellularLocation>
</comment>
<evidence type="ECO:0000256" key="2">
    <source>
        <dbReference type="ARBA" id="ARBA00006434"/>
    </source>
</evidence>